<evidence type="ECO:0000313" key="3">
    <source>
        <dbReference type="EMBL" id="MEI4771628.1"/>
    </source>
</evidence>
<gene>
    <name evidence="3" type="ORF">WAX74_18555</name>
</gene>
<evidence type="ECO:0000256" key="1">
    <source>
        <dbReference type="SAM" id="MobiDB-lite"/>
    </source>
</evidence>
<name>A0ABU8F9E4_9BACI</name>
<feature type="region of interest" description="Disordered" evidence="1">
    <location>
        <begin position="30"/>
        <end position="61"/>
    </location>
</feature>
<organism evidence="3 4">
    <name type="scientific">Psychrobacillus mangrovi</name>
    <dbReference type="NCBI Taxonomy" id="3117745"/>
    <lineage>
        <taxon>Bacteria</taxon>
        <taxon>Bacillati</taxon>
        <taxon>Bacillota</taxon>
        <taxon>Bacilli</taxon>
        <taxon>Bacillales</taxon>
        <taxon>Bacillaceae</taxon>
        <taxon>Psychrobacillus</taxon>
    </lineage>
</organism>
<evidence type="ECO:0000256" key="2">
    <source>
        <dbReference type="SAM" id="SignalP"/>
    </source>
</evidence>
<proteinExistence type="predicted"/>
<dbReference type="EMBL" id="JBAWSY010000024">
    <property type="protein sequence ID" value="MEI4771628.1"/>
    <property type="molecule type" value="Genomic_DNA"/>
</dbReference>
<feature type="chain" id="PRO_5047299570" evidence="2">
    <location>
        <begin position="21"/>
        <end position="61"/>
    </location>
</feature>
<sequence>MKRYLIQSFAFVAIPLTLIAYSNGNVTEVQQNSTGGKAKEESNEVSQNNQIESSNRLIEFL</sequence>
<dbReference type="RefSeq" id="WP_336499175.1">
    <property type="nucleotide sequence ID" value="NZ_JBAWSY010000024.1"/>
</dbReference>
<keyword evidence="2" id="KW-0732">Signal</keyword>
<protein>
    <submittedName>
        <fullName evidence="3">Uncharacterized protein</fullName>
    </submittedName>
</protein>
<comment type="caution">
    <text evidence="3">The sequence shown here is derived from an EMBL/GenBank/DDBJ whole genome shotgun (WGS) entry which is preliminary data.</text>
</comment>
<feature type="compositionally biased region" description="Polar residues" evidence="1">
    <location>
        <begin position="44"/>
        <end position="61"/>
    </location>
</feature>
<evidence type="ECO:0000313" key="4">
    <source>
        <dbReference type="Proteomes" id="UP001364890"/>
    </source>
</evidence>
<dbReference type="Proteomes" id="UP001364890">
    <property type="component" value="Unassembled WGS sequence"/>
</dbReference>
<accession>A0ABU8F9E4</accession>
<reference evidence="3 4" key="1">
    <citation type="submission" date="2024-01" db="EMBL/GenBank/DDBJ databases">
        <title>Seven novel Bacillus-like species.</title>
        <authorList>
            <person name="Liu G."/>
        </authorList>
    </citation>
    <scope>NUCLEOTIDE SEQUENCE [LARGE SCALE GENOMIC DNA]</scope>
    <source>
        <strain evidence="3 4">FJAT-51614</strain>
    </source>
</reference>
<feature type="signal peptide" evidence="2">
    <location>
        <begin position="1"/>
        <end position="20"/>
    </location>
</feature>
<keyword evidence="4" id="KW-1185">Reference proteome</keyword>